<sequence>MDYESTEIYRISDGKIAEEWICSDTPTLMAQIGGRGFSIGKLAAMWLAGYRMWFALALGIALGALSLALLRLS</sequence>
<accession>A0ABT1R010</accession>
<reference evidence="2" key="1">
    <citation type="submission" date="2021-07" db="EMBL/GenBank/DDBJ databases">
        <title>Shinella sp. nov., a novel member of the genus Shinella from water.</title>
        <authorList>
            <person name="Deng Y."/>
        </authorList>
    </citation>
    <scope>NUCLEOTIDE SEQUENCE</scope>
    <source>
        <strain evidence="2">CPCC 100929</strain>
    </source>
</reference>
<keyword evidence="1" id="KW-0472">Membrane</keyword>
<gene>
    <name evidence="2" type="ORF">GB927_000455</name>
</gene>
<dbReference type="SUPFAM" id="SSF54427">
    <property type="entry name" value="NTF2-like"/>
    <property type="match status" value="1"/>
</dbReference>
<evidence type="ECO:0000256" key="1">
    <source>
        <dbReference type="SAM" id="Phobius"/>
    </source>
</evidence>
<dbReference type="EMBL" id="WHSB02000001">
    <property type="protein sequence ID" value="MCQ4628481.1"/>
    <property type="molecule type" value="Genomic_DNA"/>
</dbReference>
<keyword evidence="1" id="KW-0812">Transmembrane</keyword>
<feature type="transmembrane region" description="Helical" evidence="1">
    <location>
        <begin position="50"/>
        <end position="70"/>
    </location>
</feature>
<evidence type="ECO:0000313" key="2">
    <source>
        <dbReference type="EMBL" id="MCQ4628481.1"/>
    </source>
</evidence>
<dbReference type="InterPro" id="IPR032710">
    <property type="entry name" value="NTF2-like_dom_sf"/>
</dbReference>
<evidence type="ECO:0000313" key="3">
    <source>
        <dbReference type="Proteomes" id="UP000996601"/>
    </source>
</evidence>
<dbReference type="Gene3D" id="3.10.450.50">
    <property type="match status" value="1"/>
</dbReference>
<name>A0ABT1R010_9HYPH</name>
<keyword evidence="1" id="KW-1133">Transmembrane helix</keyword>
<organism evidence="2 3">
    <name type="scientific">Shinella lacus</name>
    <dbReference type="NCBI Taxonomy" id="2654216"/>
    <lineage>
        <taxon>Bacteria</taxon>
        <taxon>Pseudomonadati</taxon>
        <taxon>Pseudomonadota</taxon>
        <taxon>Alphaproteobacteria</taxon>
        <taxon>Hyphomicrobiales</taxon>
        <taxon>Rhizobiaceae</taxon>
        <taxon>Shinella</taxon>
    </lineage>
</organism>
<protein>
    <submittedName>
        <fullName evidence="2">Ester cyclase</fullName>
    </submittedName>
</protein>
<proteinExistence type="predicted"/>
<dbReference type="Proteomes" id="UP000996601">
    <property type="component" value="Unassembled WGS sequence"/>
</dbReference>
<keyword evidence="3" id="KW-1185">Reference proteome</keyword>
<comment type="caution">
    <text evidence="2">The sequence shown here is derived from an EMBL/GenBank/DDBJ whole genome shotgun (WGS) entry which is preliminary data.</text>
</comment>